<dbReference type="InterPro" id="IPR032076">
    <property type="entry name" value="TTC5_OB"/>
</dbReference>
<comment type="caution">
    <text evidence="17">The sequence shown here is derived from an EMBL/GenBank/DDBJ whole genome shotgun (WGS) entry which is preliminary data.</text>
</comment>
<reference evidence="17" key="1">
    <citation type="submission" date="2021-02" db="EMBL/GenBank/DDBJ databases">
        <authorList>
            <person name="Nowell W R."/>
        </authorList>
    </citation>
    <scope>NUCLEOTIDE SEQUENCE</scope>
</reference>
<dbReference type="Proteomes" id="UP000663838">
    <property type="component" value="Unassembled WGS sequence"/>
</dbReference>
<sequence length="647" mass="73754">MAYAYLFKYIIIGDTGVGKSCLLLQFTDKRFQPVHDLTIGVEFGARMITIDGKQIKLQIWDTAGQESFRSITRSYYRGAAGALLVYDITQRHTFNHLTSWLEDARQHSTSNMVIMLIGNKCDLFARREVQKEEGEAFAREHGLIFMETSAKTAANVEEAFINTAREIYTKIQEGVFDPTNEVTGIKIGPQGPNSGGPSTRPNPKTADREVFIMTDLVDEVQLRTAEEAKTVSAFKSDVENLYQYRDELFKPNAKLPESSKNRYKLIRTRLDQILSNYNEIEEQIRDPCQRALFSYWKGRAFNIFPEYDKRATDYLSKAALLQPSNVLTLNELGESYAKNGEFEMAANCFRNANSKEKNRFVLRNLSIVTRQLASKVTDRTERNRMIEESIQYAKQAVELDVKDGASWYTLANSYVCFYFMVENHPKNLKQAFSAYNLALKDAKSENDGDLHYSRGVALQYHEDYAEALASYECALELDSENEDARNNQDQLLSYLRTIADLIACKGRIKPKKFKTLISVLNEAPTLNNNIVPLEFLHTGENENVTYRGTVVASLGVQDVKLMFILADTEERCVLVTVYYIDISTSVSLGDIIEIAKPVYRLMNIEWRKEKFSISSLRVDSPKNLKINGKDWPMNTYAPPAISLKVKF</sequence>
<evidence type="ECO:0000256" key="14">
    <source>
        <dbReference type="SAM" id="MobiDB-lite"/>
    </source>
</evidence>
<evidence type="ECO:0000256" key="3">
    <source>
        <dbReference type="ARBA" id="ARBA00022448"/>
    </source>
</evidence>
<dbReference type="InterPro" id="IPR019734">
    <property type="entry name" value="TPR_rpt"/>
</dbReference>
<dbReference type="PROSITE" id="PS50005">
    <property type="entry name" value="TPR"/>
    <property type="match status" value="2"/>
</dbReference>
<dbReference type="CDD" id="cd01866">
    <property type="entry name" value="Rab2"/>
    <property type="match status" value="1"/>
</dbReference>
<feature type="region of interest" description="Disordered" evidence="14">
    <location>
        <begin position="183"/>
        <end position="205"/>
    </location>
</feature>
<dbReference type="PANTHER" id="PTHR47979">
    <property type="entry name" value="DRAB11-RELATED"/>
    <property type="match status" value="1"/>
</dbReference>
<dbReference type="InterPro" id="IPR027417">
    <property type="entry name" value="P-loop_NTPase"/>
</dbReference>
<dbReference type="SUPFAM" id="SSF52540">
    <property type="entry name" value="P-loop containing nucleoside triphosphate hydrolases"/>
    <property type="match status" value="1"/>
</dbReference>
<gene>
    <name evidence="16" type="ORF">QYT958_LOCUS1453</name>
    <name evidence="17" type="ORF">TOA249_LOCUS6561</name>
</gene>
<keyword evidence="3" id="KW-0813">Transport</keyword>
<dbReference type="NCBIfam" id="TIGR00231">
    <property type="entry name" value="small_GTP"/>
    <property type="match status" value="1"/>
</dbReference>
<dbReference type="SMART" id="SM00028">
    <property type="entry name" value="TPR"/>
    <property type="match status" value="2"/>
</dbReference>
<dbReference type="Gene3D" id="3.40.50.300">
    <property type="entry name" value="P-loop containing nucleotide triphosphate hydrolases"/>
    <property type="match status" value="1"/>
</dbReference>
<dbReference type="InterPro" id="IPR050209">
    <property type="entry name" value="Rab_GTPases_membrane_traffic"/>
</dbReference>
<dbReference type="Pfam" id="PF00071">
    <property type="entry name" value="Ras"/>
    <property type="match status" value="1"/>
</dbReference>
<comment type="similarity">
    <text evidence="2">Belongs to the small GTPase superfamily. Rab family.</text>
</comment>
<evidence type="ECO:0000313" key="16">
    <source>
        <dbReference type="EMBL" id="CAF4461415.1"/>
    </source>
</evidence>
<evidence type="ECO:0000256" key="6">
    <source>
        <dbReference type="ARBA" id="ARBA00022927"/>
    </source>
</evidence>
<evidence type="ECO:0000256" key="2">
    <source>
        <dbReference type="ARBA" id="ARBA00006270"/>
    </source>
</evidence>
<evidence type="ECO:0000256" key="9">
    <source>
        <dbReference type="ARBA" id="ARBA00023136"/>
    </source>
</evidence>
<dbReference type="EMBL" id="CAJOBR010000081">
    <property type="protein sequence ID" value="CAF4461415.1"/>
    <property type="molecule type" value="Genomic_DNA"/>
</dbReference>
<name>A0A820Y3T7_9BILA</name>
<evidence type="ECO:0000259" key="15">
    <source>
        <dbReference type="Pfam" id="PF16669"/>
    </source>
</evidence>
<keyword evidence="4" id="KW-0547">Nucleotide-binding</keyword>
<dbReference type="SMART" id="SM00175">
    <property type="entry name" value="RAB"/>
    <property type="match status" value="1"/>
</dbReference>
<evidence type="ECO:0000256" key="1">
    <source>
        <dbReference type="ARBA" id="ARBA00004555"/>
    </source>
</evidence>
<keyword evidence="9" id="KW-0472">Membrane</keyword>
<evidence type="ECO:0000256" key="8">
    <source>
        <dbReference type="ARBA" id="ARBA00023134"/>
    </source>
</evidence>
<dbReference type="SMART" id="SM00176">
    <property type="entry name" value="RAN"/>
    <property type="match status" value="1"/>
</dbReference>
<dbReference type="InterPro" id="IPR038645">
    <property type="entry name" value="TTC5_OB_sf"/>
</dbReference>
<evidence type="ECO:0000256" key="7">
    <source>
        <dbReference type="ARBA" id="ARBA00023034"/>
    </source>
</evidence>
<feature type="domain" description="Tetratricopeptide repeat protein 5 OB fold" evidence="15">
    <location>
        <begin position="530"/>
        <end position="637"/>
    </location>
</feature>
<dbReference type="Proteomes" id="UP000663848">
    <property type="component" value="Unassembled WGS sequence"/>
</dbReference>
<dbReference type="PRINTS" id="PR00449">
    <property type="entry name" value="RASTRNSFRMNG"/>
</dbReference>
<feature type="repeat" description="TPR" evidence="13">
    <location>
        <begin position="326"/>
        <end position="359"/>
    </location>
</feature>
<keyword evidence="5" id="KW-0931">ER-Golgi transport</keyword>
<dbReference type="SMART" id="SM00173">
    <property type="entry name" value="RAS"/>
    <property type="match status" value="1"/>
</dbReference>
<comment type="subcellular location">
    <subcellularLocation>
        <location evidence="12">Endomembrane system</location>
        <topology evidence="12">Lipid-anchor</topology>
    </subcellularLocation>
    <subcellularLocation>
        <location evidence="1">Golgi apparatus</location>
    </subcellularLocation>
</comment>
<keyword evidence="7" id="KW-0333">Golgi apparatus</keyword>
<dbReference type="EMBL" id="CAJOBS010000280">
    <property type="protein sequence ID" value="CAF4542037.1"/>
    <property type="molecule type" value="Genomic_DNA"/>
</dbReference>
<feature type="compositionally biased region" description="Polar residues" evidence="14">
    <location>
        <begin position="191"/>
        <end position="202"/>
    </location>
</feature>
<dbReference type="GO" id="GO:0005794">
    <property type="term" value="C:Golgi apparatus"/>
    <property type="evidence" value="ECO:0007669"/>
    <property type="project" value="UniProtKB-SubCell"/>
</dbReference>
<dbReference type="InterPro" id="IPR005225">
    <property type="entry name" value="Small_GTP-bd"/>
</dbReference>
<dbReference type="PROSITE" id="PS51419">
    <property type="entry name" value="RAB"/>
    <property type="match status" value="1"/>
</dbReference>
<organism evidence="17 18">
    <name type="scientific">Rotaria socialis</name>
    <dbReference type="NCBI Taxonomy" id="392032"/>
    <lineage>
        <taxon>Eukaryota</taxon>
        <taxon>Metazoa</taxon>
        <taxon>Spiralia</taxon>
        <taxon>Gnathifera</taxon>
        <taxon>Rotifera</taxon>
        <taxon>Eurotatoria</taxon>
        <taxon>Bdelloidea</taxon>
        <taxon>Philodinida</taxon>
        <taxon>Philodinidae</taxon>
        <taxon>Rotaria</taxon>
    </lineage>
</organism>
<dbReference type="GO" id="GO:0016192">
    <property type="term" value="P:vesicle-mediated transport"/>
    <property type="evidence" value="ECO:0007669"/>
    <property type="project" value="UniProtKB-KW"/>
</dbReference>
<proteinExistence type="inferred from homology"/>
<evidence type="ECO:0000256" key="11">
    <source>
        <dbReference type="ARBA" id="ARBA00023289"/>
    </source>
</evidence>
<evidence type="ECO:0000256" key="4">
    <source>
        <dbReference type="ARBA" id="ARBA00022741"/>
    </source>
</evidence>
<evidence type="ECO:0000256" key="13">
    <source>
        <dbReference type="PROSITE-ProRule" id="PRU00339"/>
    </source>
</evidence>
<protein>
    <recommendedName>
        <fullName evidence="15">Tetratricopeptide repeat protein 5 OB fold domain-containing protein</fullName>
    </recommendedName>
</protein>
<evidence type="ECO:0000256" key="10">
    <source>
        <dbReference type="ARBA" id="ARBA00023288"/>
    </source>
</evidence>
<dbReference type="SUPFAM" id="SSF48452">
    <property type="entry name" value="TPR-like"/>
    <property type="match status" value="1"/>
</dbReference>
<dbReference type="InterPro" id="IPR011990">
    <property type="entry name" value="TPR-like_helical_dom_sf"/>
</dbReference>
<keyword evidence="10" id="KW-0449">Lipoprotein</keyword>
<dbReference type="PROSITE" id="PS51421">
    <property type="entry name" value="RAS"/>
    <property type="match status" value="1"/>
</dbReference>
<accession>A0A820Y3T7</accession>
<evidence type="ECO:0000256" key="12">
    <source>
        <dbReference type="ARBA" id="ARBA00037868"/>
    </source>
</evidence>
<evidence type="ECO:0000313" key="17">
    <source>
        <dbReference type="EMBL" id="CAF4542037.1"/>
    </source>
</evidence>
<dbReference type="AlphaFoldDB" id="A0A820Y3T7"/>
<evidence type="ECO:0000256" key="5">
    <source>
        <dbReference type="ARBA" id="ARBA00022892"/>
    </source>
</evidence>
<dbReference type="PROSITE" id="PS51420">
    <property type="entry name" value="RHO"/>
    <property type="match status" value="1"/>
</dbReference>
<dbReference type="SMART" id="SM00174">
    <property type="entry name" value="RHO"/>
    <property type="match status" value="1"/>
</dbReference>
<dbReference type="GO" id="GO:0005525">
    <property type="term" value="F:GTP binding"/>
    <property type="evidence" value="ECO:0007669"/>
    <property type="project" value="UniProtKB-KW"/>
</dbReference>
<keyword evidence="13" id="KW-0802">TPR repeat</keyword>
<keyword evidence="6" id="KW-0653">Protein transport</keyword>
<dbReference type="GO" id="GO:0015031">
    <property type="term" value="P:protein transport"/>
    <property type="evidence" value="ECO:0007669"/>
    <property type="project" value="UniProtKB-KW"/>
</dbReference>
<dbReference type="Gene3D" id="1.25.40.10">
    <property type="entry name" value="Tetratricopeptide repeat domain"/>
    <property type="match status" value="1"/>
</dbReference>
<dbReference type="Pfam" id="PF16669">
    <property type="entry name" value="TTC5_OB"/>
    <property type="match status" value="1"/>
</dbReference>
<keyword evidence="8" id="KW-0342">GTP-binding</keyword>
<keyword evidence="11" id="KW-0636">Prenylation</keyword>
<dbReference type="InterPro" id="IPR001806">
    <property type="entry name" value="Small_GTPase"/>
</dbReference>
<dbReference type="FunFam" id="3.40.50.300:FF:000275">
    <property type="entry name" value="Putative ras-related protein Rab-2A"/>
    <property type="match status" value="1"/>
</dbReference>
<dbReference type="Gene3D" id="2.40.50.550">
    <property type="match status" value="1"/>
</dbReference>
<evidence type="ECO:0000313" key="18">
    <source>
        <dbReference type="Proteomes" id="UP000663838"/>
    </source>
</evidence>
<feature type="repeat" description="TPR" evidence="13">
    <location>
        <begin position="448"/>
        <end position="481"/>
    </location>
</feature>
<dbReference type="GO" id="GO:0003924">
    <property type="term" value="F:GTPase activity"/>
    <property type="evidence" value="ECO:0007669"/>
    <property type="project" value="InterPro"/>
</dbReference>